<keyword evidence="2" id="KW-1185">Reference proteome</keyword>
<reference evidence="1 2" key="1">
    <citation type="submission" date="2016-10" db="EMBL/GenBank/DDBJ databases">
        <authorList>
            <person name="de Groot N.N."/>
        </authorList>
    </citation>
    <scope>NUCLEOTIDE SEQUENCE [LARGE SCALE GENOMIC DNA]</scope>
    <source>
        <strain evidence="1 2">DSM 22900</strain>
    </source>
</reference>
<dbReference type="Proteomes" id="UP000199577">
    <property type="component" value="Unassembled WGS sequence"/>
</dbReference>
<dbReference type="RefSeq" id="WP_090973223.1">
    <property type="nucleotide sequence ID" value="NZ_FOLL01000006.1"/>
</dbReference>
<evidence type="ECO:0000313" key="1">
    <source>
        <dbReference type="EMBL" id="SFC22408.1"/>
    </source>
</evidence>
<dbReference type="PROSITE" id="PS51257">
    <property type="entry name" value="PROKAR_LIPOPROTEIN"/>
    <property type="match status" value="1"/>
</dbReference>
<evidence type="ECO:0008006" key="3">
    <source>
        <dbReference type="Google" id="ProtNLM"/>
    </source>
</evidence>
<accession>A0A1I1HKC3</accession>
<sequence>MKNVIHFLLWGSLVLLGACKKDGDADDDGGRHQTEDSRLVGKWQNESGTTIYNGRADGLMLESTTNSAWLETIQTGFVKYGDFYIKNLNRESENRFSCEALWYTRVNGTISGVRYSSESTLTISQDGNQLELDSYSPYDGQRATSILIKR</sequence>
<organism evidence="1 2">
    <name type="scientific">Parapedobacter composti</name>
    <dbReference type="NCBI Taxonomy" id="623281"/>
    <lineage>
        <taxon>Bacteria</taxon>
        <taxon>Pseudomonadati</taxon>
        <taxon>Bacteroidota</taxon>
        <taxon>Sphingobacteriia</taxon>
        <taxon>Sphingobacteriales</taxon>
        <taxon>Sphingobacteriaceae</taxon>
        <taxon>Parapedobacter</taxon>
    </lineage>
</organism>
<gene>
    <name evidence="1" type="ORF">SAMN05421747_106152</name>
</gene>
<name>A0A1I1HKC3_9SPHI</name>
<dbReference type="EMBL" id="FOLL01000006">
    <property type="protein sequence ID" value="SFC22408.1"/>
    <property type="molecule type" value="Genomic_DNA"/>
</dbReference>
<dbReference type="AlphaFoldDB" id="A0A1I1HKC3"/>
<dbReference type="STRING" id="623281.SAMN05421747_106152"/>
<protein>
    <recommendedName>
        <fullName evidence="3">Lipocalin-like domain-containing protein</fullName>
    </recommendedName>
</protein>
<proteinExistence type="predicted"/>
<evidence type="ECO:0000313" key="2">
    <source>
        <dbReference type="Proteomes" id="UP000199577"/>
    </source>
</evidence>